<gene>
    <name evidence="3" type="primary">ordL6</name>
    <name evidence="3" type="ORF">USDA257_c48300</name>
</gene>
<name>I3XBV9_SINF2</name>
<dbReference type="eggNOG" id="COG0665">
    <property type="taxonomic scope" value="Bacteria"/>
</dbReference>
<evidence type="ECO:0000259" key="2">
    <source>
        <dbReference type="Pfam" id="PF01266"/>
    </source>
</evidence>
<protein>
    <submittedName>
        <fullName evidence="3">Putative oxidoreductase OrdL</fullName>
        <ecNumber evidence="3">1.-.-.-</ecNumber>
    </submittedName>
</protein>
<dbReference type="Proteomes" id="UP000006180">
    <property type="component" value="Chromosome"/>
</dbReference>
<dbReference type="STRING" id="1185652.USDA257_c48300"/>
<reference evidence="3 4" key="1">
    <citation type="journal article" date="2012" name="J. Bacteriol.">
        <title>Complete genome sequence of the broad-host-range strain Sinorhizobium fredii USDA257.</title>
        <authorList>
            <person name="Schuldes J."/>
            <person name="Rodriguez Orbegoso M."/>
            <person name="Schmeisser C."/>
            <person name="Krishnan H.B."/>
            <person name="Daniel R."/>
            <person name="Streit W.R."/>
        </authorList>
    </citation>
    <scope>NUCLEOTIDE SEQUENCE [LARGE SCALE GENOMIC DNA]</scope>
    <source>
        <strain evidence="3 4">USDA 257</strain>
    </source>
</reference>
<dbReference type="SUPFAM" id="SSF51905">
    <property type="entry name" value="FAD/NAD(P)-binding domain"/>
    <property type="match status" value="1"/>
</dbReference>
<dbReference type="PATRIC" id="fig|1185652.3.peg.5009"/>
<dbReference type="KEGG" id="sfd:USDA257_c48300"/>
<dbReference type="InterPro" id="IPR006076">
    <property type="entry name" value="FAD-dep_OxRdtase"/>
</dbReference>
<organism evidence="3 4">
    <name type="scientific">Sinorhizobium fredii (strain USDA 257)</name>
    <dbReference type="NCBI Taxonomy" id="1185652"/>
    <lineage>
        <taxon>Bacteria</taxon>
        <taxon>Pseudomonadati</taxon>
        <taxon>Pseudomonadota</taxon>
        <taxon>Alphaproteobacteria</taxon>
        <taxon>Hyphomicrobiales</taxon>
        <taxon>Rhizobiaceae</taxon>
        <taxon>Sinorhizobium/Ensifer group</taxon>
        <taxon>Sinorhizobium</taxon>
    </lineage>
</organism>
<evidence type="ECO:0000256" key="1">
    <source>
        <dbReference type="ARBA" id="ARBA00023002"/>
    </source>
</evidence>
<dbReference type="Gene3D" id="3.30.9.10">
    <property type="entry name" value="D-Amino Acid Oxidase, subunit A, domain 2"/>
    <property type="match status" value="1"/>
</dbReference>
<dbReference type="InterPro" id="IPR036188">
    <property type="entry name" value="FAD/NAD-bd_sf"/>
</dbReference>
<dbReference type="Pfam" id="PF01266">
    <property type="entry name" value="DAO"/>
    <property type="match status" value="1"/>
</dbReference>
<dbReference type="HOGENOM" id="CLU_007884_3_0_5"/>
<dbReference type="AlphaFoldDB" id="I3XBV9"/>
<dbReference type="EC" id="1.-.-.-" evidence="3"/>
<dbReference type="PANTHER" id="PTHR13847">
    <property type="entry name" value="SARCOSINE DEHYDROGENASE-RELATED"/>
    <property type="match status" value="1"/>
</dbReference>
<keyword evidence="1 3" id="KW-0560">Oxidoreductase</keyword>
<dbReference type="GO" id="GO:0005737">
    <property type="term" value="C:cytoplasm"/>
    <property type="evidence" value="ECO:0007669"/>
    <property type="project" value="TreeGrafter"/>
</dbReference>
<evidence type="ECO:0000313" key="3">
    <source>
        <dbReference type="EMBL" id="AFL53365.1"/>
    </source>
</evidence>
<proteinExistence type="predicted"/>
<dbReference type="GO" id="GO:0016491">
    <property type="term" value="F:oxidoreductase activity"/>
    <property type="evidence" value="ECO:0007669"/>
    <property type="project" value="UniProtKB-KW"/>
</dbReference>
<dbReference type="PANTHER" id="PTHR13847:SF281">
    <property type="entry name" value="FAD DEPENDENT OXIDOREDUCTASE DOMAIN-CONTAINING PROTEIN"/>
    <property type="match status" value="1"/>
</dbReference>
<dbReference type="RefSeq" id="WP_014765488.1">
    <property type="nucleotide sequence ID" value="NC_018000.1"/>
</dbReference>
<accession>I3XBV9</accession>
<sequence length="424" mass="45183">MTKTIWAKTAVASRDRAPLSGSLSADVVVIGAGVSGLSAAYFLADGGASVVLIEADRIGSGAVGRSSGFVNAGLWVPPTDIVKAIGEVYGPRLISTLGDAPRRTFELIKSLDLECDARNDGTLQCAPDEASFLDLKERLAGMAGRARDLKLVERQEAASLTGSSAYRGALIDYRAGYLQPLSYVRSLAKAAESAGTVIHEKSPAIHFEQLPGDTWKIWTGRGHVAAKQLLVATEAHMIGAHFGLSGEYVPMPFFNAATRRLTESEKAAVMPAGQPIVDLRKVVSSYRYDAHDRLVVGSIGSTSGPDGAINRQWVSRKIAKLFPILRNIEIEFAWTGRIGVTDNHMPTVHRIGRQAFALGGYNGRGIAAGTVFGEAISKVILGQMPEGDLPVPVTEPRETRMPGLRGMGLRSAAAAFHLLDARRG</sequence>
<dbReference type="Gene3D" id="3.50.50.60">
    <property type="entry name" value="FAD/NAD(P)-binding domain"/>
    <property type="match status" value="1"/>
</dbReference>
<dbReference type="EMBL" id="CP003563">
    <property type="protein sequence ID" value="AFL53365.1"/>
    <property type="molecule type" value="Genomic_DNA"/>
</dbReference>
<feature type="domain" description="FAD dependent oxidoreductase" evidence="2">
    <location>
        <begin position="26"/>
        <end position="377"/>
    </location>
</feature>
<evidence type="ECO:0000313" key="4">
    <source>
        <dbReference type="Proteomes" id="UP000006180"/>
    </source>
</evidence>